<protein>
    <submittedName>
        <fullName evidence="1">11780_t:CDS:1</fullName>
    </submittedName>
</protein>
<organism evidence="1 2">
    <name type="scientific">Diversispora eburnea</name>
    <dbReference type="NCBI Taxonomy" id="1213867"/>
    <lineage>
        <taxon>Eukaryota</taxon>
        <taxon>Fungi</taxon>
        <taxon>Fungi incertae sedis</taxon>
        <taxon>Mucoromycota</taxon>
        <taxon>Glomeromycotina</taxon>
        <taxon>Glomeromycetes</taxon>
        <taxon>Diversisporales</taxon>
        <taxon>Diversisporaceae</taxon>
        <taxon>Diversispora</taxon>
    </lineage>
</organism>
<evidence type="ECO:0000313" key="2">
    <source>
        <dbReference type="Proteomes" id="UP000789706"/>
    </source>
</evidence>
<feature type="non-terminal residue" evidence="1">
    <location>
        <position position="1"/>
    </location>
</feature>
<feature type="non-terminal residue" evidence="1">
    <location>
        <position position="101"/>
    </location>
</feature>
<accession>A0A9N9DND9</accession>
<keyword evidence="2" id="KW-1185">Reference proteome</keyword>
<sequence length="101" mass="11524">NGFTFEPLFRESLFTDNLLIMYENTLNTMLENNVNKFDIEDVHSKITEQISTGCNTLLSKVVILEPCDPPNCNNNVYTACKMYCNNLSISNNENLYVACDQ</sequence>
<dbReference type="AlphaFoldDB" id="A0A9N9DND9"/>
<name>A0A9N9DND9_9GLOM</name>
<reference evidence="1" key="1">
    <citation type="submission" date="2021-06" db="EMBL/GenBank/DDBJ databases">
        <authorList>
            <person name="Kallberg Y."/>
            <person name="Tangrot J."/>
            <person name="Rosling A."/>
        </authorList>
    </citation>
    <scope>NUCLEOTIDE SEQUENCE</scope>
    <source>
        <strain evidence="1">AZ414A</strain>
    </source>
</reference>
<dbReference type="Proteomes" id="UP000789706">
    <property type="component" value="Unassembled WGS sequence"/>
</dbReference>
<proteinExistence type="predicted"/>
<gene>
    <name evidence="1" type="ORF">DEBURN_LOCUS11329</name>
</gene>
<dbReference type="EMBL" id="CAJVPK010005729">
    <property type="protein sequence ID" value="CAG8646441.1"/>
    <property type="molecule type" value="Genomic_DNA"/>
</dbReference>
<dbReference type="OrthoDB" id="2335226at2759"/>
<evidence type="ECO:0000313" key="1">
    <source>
        <dbReference type="EMBL" id="CAG8646441.1"/>
    </source>
</evidence>
<comment type="caution">
    <text evidence="1">The sequence shown here is derived from an EMBL/GenBank/DDBJ whole genome shotgun (WGS) entry which is preliminary data.</text>
</comment>